<evidence type="ECO:0000313" key="3">
    <source>
        <dbReference type="Proteomes" id="UP000465221"/>
    </source>
</evidence>
<evidence type="ECO:0000256" key="1">
    <source>
        <dbReference type="SAM" id="SignalP"/>
    </source>
</evidence>
<gene>
    <name evidence="2" type="ORF">IFM46972_05660</name>
</gene>
<feature type="signal peptide" evidence="1">
    <location>
        <begin position="1"/>
        <end position="24"/>
    </location>
</feature>
<reference evidence="2 3" key="1">
    <citation type="submission" date="2020-01" db="EMBL/GenBank/DDBJ databases">
        <title>Draft genome sequence of Aspergillus udagawae IFM 46972.</title>
        <authorList>
            <person name="Takahashi H."/>
            <person name="Yaguchi T."/>
        </authorList>
    </citation>
    <scope>NUCLEOTIDE SEQUENCE [LARGE SCALE GENOMIC DNA]</scope>
    <source>
        <strain evidence="2 3">IFM 46972</strain>
    </source>
</reference>
<accession>A0A8H3NUB1</accession>
<proteinExistence type="predicted"/>
<name>A0A8H3NUB1_9EURO</name>
<evidence type="ECO:0000313" key="2">
    <source>
        <dbReference type="EMBL" id="GFF38759.1"/>
    </source>
</evidence>
<sequence>MSEWIAGLLKLLASFCATLQRAQADSRTLITTHWLGRLCGELETFKLLQSGGCSAVPRFLGHAERIQGEDDLLPGGYVRYLVWEKVPDLDDTARKDIRSKFCAAYNCGVAPGQSRTSKIIFDQSTGNLRISGFRTGRPIIDGLEWSEARYVEYGLAKPSKETDWYLHPEKWEW</sequence>
<dbReference type="AlphaFoldDB" id="A0A8H3NUB1"/>
<dbReference type="Proteomes" id="UP000465221">
    <property type="component" value="Unassembled WGS sequence"/>
</dbReference>
<protein>
    <submittedName>
        <fullName evidence="2">Uncharacterized protein</fullName>
    </submittedName>
</protein>
<organism evidence="2 3">
    <name type="scientific">Aspergillus udagawae</name>
    <dbReference type="NCBI Taxonomy" id="91492"/>
    <lineage>
        <taxon>Eukaryota</taxon>
        <taxon>Fungi</taxon>
        <taxon>Dikarya</taxon>
        <taxon>Ascomycota</taxon>
        <taxon>Pezizomycotina</taxon>
        <taxon>Eurotiomycetes</taxon>
        <taxon>Eurotiomycetidae</taxon>
        <taxon>Eurotiales</taxon>
        <taxon>Aspergillaceae</taxon>
        <taxon>Aspergillus</taxon>
        <taxon>Aspergillus subgen. Fumigati</taxon>
    </lineage>
</organism>
<comment type="caution">
    <text evidence="2">The sequence shown here is derived from an EMBL/GenBank/DDBJ whole genome shotgun (WGS) entry which is preliminary data.</text>
</comment>
<dbReference type="EMBL" id="BLKC01000035">
    <property type="protein sequence ID" value="GFF38759.1"/>
    <property type="molecule type" value="Genomic_DNA"/>
</dbReference>
<feature type="chain" id="PRO_5034400928" evidence="1">
    <location>
        <begin position="25"/>
        <end position="173"/>
    </location>
</feature>
<keyword evidence="1" id="KW-0732">Signal</keyword>